<dbReference type="GO" id="GO:0005829">
    <property type="term" value="C:cytosol"/>
    <property type="evidence" value="ECO:0007669"/>
    <property type="project" value="TreeGrafter"/>
</dbReference>
<dbReference type="EMBL" id="CP047156">
    <property type="protein sequence ID" value="QHC00761.1"/>
    <property type="molecule type" value="Genomic_DNA"/>
</dbReference>
<dbReference type="Pfam" id="PF08282">
    <property type="entry name" value="Hydrolase_3"/>
    <property type="match status" value="1"/>
</dbReference>
<dbReference type="InterPro" id="IPR006379">
    <property type="entry name" value="HAD-SF_hydro_IIB"/>
</dbReference>
<dbReference type="PANTHER" id="PTHR10000">
    <property type="entry name" value="PHOSPHOSERINE PHOSPHATASE"/>
    <property type="match status" value="1"/>
</dbReference>
<dbReference type="Gene3D" id="3.30.1240.10">
    <property type="match status" value="1"/>
</dbReference>
<organism evidence="1 2">
    <name type="scientific">Epidermidibacterium keratini</name>
    <dbReference type="NCBI Taxonomy" id="1891644"/>
    <lineage>
        <taxon>Bacteria</taxon>
        <taxon>Bacillati</taxon>
        <taxon>Actinomycetota</taxon>
        <taxon>Actinomycetes</taxon>
        <taxon>Sporichthyales</taxon>
        <taxon>Sporichthyaceae</taxon>
        <taxon>Epidermidibacterium</taxon>
    </lineage>
</organism>
<dbReference type="Gene3D" id="3.40.50.1000">
    <property type="entry name" value="HAD superfamily/HAD-like"/>
    <property type="match status" value="1"/>
</dbReference>
<gene>
    <name evidence="1" type="ORF">EK0264_10990</name>
</gene>
<sequence>MTDLAAYKLAARSPKWVPKLVATDLDGTYICLEHGLSDANRAARVFLETQGIPVVPVTGRGPRLLDLTRREIGEGGLLIMGQGGVVYDGRTLLHREFMSRDHAEHILRLIHSRIGTVRLGAEDGADFEAPLRLEHGFTWPYGMDESVHVESDDILGSEVLKFFVQSDEVPVDELAARIREFIGPDDAYVTHSGIGFVEISPPNVSKAAGVQYICDRFGIEHDAVLAFGDMPNDLPMFASSGRAVAMGDAHPLVAEAADDTASDACDLGFARYIAGLFPEFADQLPALAARPETEEAGHCRPPR</sequence>
<dbReference type="SUPFAM" id="SSF56784">
    <property type="entry name" value="HAD-like"/>
    <property type="match status" value="1"/>
</dbReference>
<protein>
    <submittedName>
        <fullName evidence="1">HAD-IIB family hydrolase</fullName>
    </submittedName>
</protein>
<dbReference type="InParanoid" id="A0A7L4YN98"/>
<dbReference type="InterPro" id="IPR036412">
    <property type="entry name" value="HAD-like_sf"/>
</dbReference>
<keyword evidence="2" id="KW-1185">Reference proteome</keyword>
<dbReference type="GO" id="GO:0000287">
    <property type="term" value="F:magnesium ion binding"/>
    <property type="evidence" value="ECO:0007669"/>
    <property type="project" value="TreeGrafter"/>
</dbReference>
<dbReference type="PANTHER" id="PTHR10000:SF8">
    <property type="entry name" value="HAD SUPERFAMILY HYDROLASE-LIKE, TYPE 3"/>
    <property type="match status" value="1"/>
</dbReference>
<name>A0A7L4YN98_9ACTN</name>
<accession>A0A7L4YN98</accession>
<proteinExistence type="predicted"/>
<dbReference type="RefSeq" id="WP_159545564.1">
    <property type="nucleotide sequence ID" value="NZ_CP047156.1"/>
</dbReference>
<dbReference type="AlphaFoldDB" id="A0A7L4YN98"/>
<reference evidence="1 2" key="1">
    <citation type="journal article" date="2018" name="Int. J. Syst. Evol. Microbiol.">
        <title>Epidermidibacterium keratini gen. nov., sp. nov., a member of the family Sporichthyaceae, isolated from keratin epidermis.</title>
        <authorList>
            <person name="Lee D.G."/>
            <person name="Trujillo M.E."/>
            <person name="Kang S."/>
            <person name="Nam J.J."/>
            <person name="Kim Y.J."/>
        </authorList>
    </citation>
    <scope>NUCLEOTIDE SEQUENCE [LARGE SCALE GENOMIC DNA]</scope>
    <source>
        <strain evidence="1 2">EPI-7</strain>
    </source>
</reference>
<dbReference type="Proteomes" id="UP000463857">
    <property type="component" value="Chromosome"/>
</dbReference>
<dbReference type="KEGG" id="eke:EK0264_10990"/>
<keyword evidence="1" id="KW-0378">Hydrolase</keyword>
<dbReference type="NCBIfam" id="TIGR01484">
    <property type="entry name" value="HAD-SF-IIB"/>
    <property type="match status" value="1"/>
</dbReference>
<dbReference type="InterPro" id="IPR023214">
    <property type="entry name" value="HAD_sf"/>
</dbReference>
<evidence type="ECO:0000313" key="1">
    <source>
        <dbReference type="EMBL" id="QHC00761.1"/>
    </source>
</evidence>
<dbReference type="OrthoDB" id="3180855at2"/>
<dbReference type="GO" id="GO:0016791">
    <property type="term" value="F:phosphatase activity"/>
    <property type="evidence" value="ECO:0007669"/>
    <property type="project" value="TreeGrafter"/>
</dbReference>
<evidence type="ECO:0000313" key="2">
    <source>
        <dbReference type="Proteomes" id="UP000463857"/>
    </source>
</evidence>